<comment type="caution">
    <text evidence="1">The sequence shown here is derived from an EMBL/GenBank/DDBJ whole genome shotgun (WGS) entry which is preliminary data.</text>
</comment>
<dbReference type="Proteomes" id="UP001529380">
    <property type="component" value="Unassembled WGS sequence"/>
</dbReference>
<dbReference type="InterPro" id="IPR016621">
    <property type="entry name" value="UCP014543"/>
</dbReference>
<dbReference type="Pfam" id="PF12646">
    <property type="entry name" value="DUF3783"/>
    <property type="match status" value="1"/>
</dbReference>
<gene>
    <name evidence="1" type="ORF">QUW08_09870</name>
</gene>
<organism evidence="1 2">
    <name type="scientific">Allofournierella massiliensis</name>
    <dbReference type="NCBI Taxonomy" id="1650663"/>
    <lineage>
        <taxon>Bacteria</taxon>
        <taxon>Bacillati</taxon>
        <taxon>Bacillota</taxon>
        <taxon>Clostridia</taxon>
        <taxon>Eubacteriales</taxon>
        <taxon>Oscillospiraceae</taxon>
        <taxon>Allofournierella</taxon>
    </lineage>
</organism>
<reference evidence="1 2" key="3">
    <citation type="submission" date="2023-06" db="EMBL/GenBank/DDBJ databases">
        <authorList>
            <person name="Zeman M."/>
            <person name="Kubasova T."/>
            <person name="Jahodarova E."/>
            <person name="Nykrynova M."/>
            <person name="Rychlik I."/>
        </authorList>
    </citation>
    <scope>NUCLEOTIDE SEQUENCE [LARGE SCALE GENOMIC DNA]</scope>
    <source>
        <strain evidence="1 2">ET340</strain>
    </source>
</reference>
<proteinExistence type="predicted"/>
<accession>A0ABT7URT3</accession>
<evidence type="ECO:0000313" key="2">
    <source>
        <dbReference type="Proteomes" id="UP001529380"/>
    </source>
</evidence>
<dbReference type="RefSeq" id="WP_289600113.1">
    <property type="nucleotide sequence ID" value="NZ_JAUDCL010000017.1"/>
</dbReference>
<sequence>MKARIRPLAPCALVWNYPDTEPGFAALADACRAEGLTLTPVTPADTGRTIGSLCGGPGPASAPALTGDWPAALIMNGLDRSRLDSFLTRLRAGGVSIPLKAMVTPTNQGWTLAALLAELVREREVFVARAAAEVAQKEQ</sequence>
<protein>
    <submittedName>
        <fullName evidence="1">DUF3783 domain-containing protein</fullName>
    </submittedName>
</protein>
<dbReference type="EMBL" id="JAUDCL010000017">
    <property type="protein sequence ID" value="MDM8201592.1"/>
    <property type="molecule type" value="Genomic_DNA"/>
</dbReference>
<evidence type="ECO:0000313" key="1">
    <source>
        <dbReference type="EMBL" id="MDM8201592.1"/>
    </source>
</evidence>
<reference evidence="2" key="1">
    <citation type="submission" date="2023-06" db="EMBL/GenBank/DDBJ databases">
        <title>Identification and characterization of horizontal gene transfer across gut microbiota members of farm animals based on homology search.</title>
        <authorList>
            <person name="Zeman M."/>
            <person name="Kubasova T."/>
            <person name="Jahodarova E."/>
            <person name="Nykrynova M."/>
            <person name="Rychlik I."/>
        </authorList>
    </citation>
    <scope>NUCLEOTIDE SEQUENCE [LARGE SCALE GENOMIC DNA]</scope>
    <source>
        <strain evidence="2">ET340</strain>
    </source>
</reference>
<keyword evidence="2" id="KW-1185">Reference proteome</keyword>
<reference evidence="1 2" key="2">
    <citation type="submission" date="2023-06" db="EMBL/GenBank/DDBJ databases">
        <title>Identification and characterization of horizontal gene transfer across gut microbiota members of farm animals based on homology search.</title>
        <authorList>
            <person name="Schwarzerova J."/>
            <person name="Nykrynova M."/>
            <person name="Jureckova K."/>
            <person name="Cejkova D."/>
            <person name="Rychlik I."/>
        </authorList>
    </citation>
    <scope>NUCLEOTIDE SEQUENCE [LARGE SCALE GENOMIC DNA]</scope>
    <source>
        <strain evidence="1 2">ET340</strain>
    </source>
</reference>
<name>A0ABT7URT3_9FIRM</name>